<dbReference type="InterPro" id="IPR036504">
    <property type="entry name" value="CGI121/TPRKB_sf"/>
</dbReference>
<evidence type="ECO:0000313" key="3">
    <source>
        <dbReference type="EMBL" id="GFH46990.1"/>
    </source>
</evidence>
<evidence type="ECO:0008006" key="5">
    <source>
        <dbReference type="Google" id="ProtNLM"/>
    </source>
</evidence>
<name>A0AAD3CKY7_9STRA</name>
<dbReference type="InterPro" id="IPR013926">
    <property type="entry name" value="CGI121/TPRKB"/>
</dbReference>
<dbReference type="EMBL" id="BLLK01000022">
    <property type="protein sequence ID" value="GFH46990.1"/>
    <property type="molecule type" value="Genomic_DNA"/>
</dbReference>
<evidence type="ECO:0000313" key="4">
    <source>
        <dbReference type="Proteomes" id="UP001054902"/>
    </source>
</evidence>
<reference evidence="3 4" key="1">
    <citation type="journal article" date="2021" name="Sci. Rep.">
        <title>The genome of the diatom Chaetoceros tenuissimus carries an ancient integrated fragment of an extant virus.</title>
        <authorList>
            <person name="Hongo Y."/>
            <person name="Kimura K."/>
            <person name="Takaki Y."/>
            <person name="Yoshida Y."/>
            <person name="Baba S."/>
            <person name="Kobayashi G."/>
            <person name="Nagasaki K."/>
            <person name="Hano T."/>
            <person name="Tomaru Y."/>
        </authorList>
    </citation>
    <scope>NUCLEOTIDE SEQUENCE [LARGE SCALE GENOMIC DNA]</scope>
    <source>
        <strain evidence="3 4">NIES-3715</strain>
    </source>
</reference>
<accession>A0AAD3CKY7</accession>
<dbReference type="Proteomes" id="UP001054902">
    <property type="component" value="Unassembled WGS sequence"/>
</dbReference>
<sequence length="213" mass="23385">MAQSQIDASIIKLKCGLFPDTKIFVSLFKDVSINPYQVNKTLSSVPTNENYDHYAILNANRITSVEHVAVAVNSSLMRFSAFSKDSDIQQSNFRGRALDSVVCCAGTTHTGSAMKDYALSDETSDNTGVYDIILIGIDVTLEQFTNTLSSVDGFNSCLDTLVPRSDVADILGRERSAEEVTKIIKLYKTTKEEVAMQGLAKAVINRVSSKYYV</sequence>
<comment type="similarity">
    <text evidence="1 2">Belongs to the CGI121/TPRKB family.</text>
</comment>
<evidence type="ECO:0000256" key="2">
    <source>
        <dbReference type="RuleBase" id="RU004398"/>
    </source>
</evidence>
<dbReference type="AlphaFoldDB" id="A0AAD3CKY7"/>
<proteinExistence type="inferred from homology"/>
<dbReference type="Pfam" id="PF08617">
    <property type="entry name" value="CGI-121"/>
    <property type="match status" value="1"/>
</dbReference>
<organism evidence="3 4">
    <name type="scientific">Chaetoceros tenuissimus</name>
    <dbReference type="NCBI Taxonomy" id="426638"/>
    <lineage>
        <taxon>Eukaryota</taxon>
        <taxon>Sar</taxon>
        <taxon>Stramenopiles</taxon>
        <taxon>Ochrophyta</taxon>
        <taxon>Bacillariophyta</taxon>
        <taxon>Coscinodiscophyceae</taxon>
        <taxon>Chaetocerotophycidae</taxon>
        <taxon>Chaetocerotales</taxon>
        <taxon>Chaetocerotaceae</taxon>
        <taxon>Chaetoceros</taxon>
    </lineage>
</organism>
<evidence type="ECO:0000256" key="1">
    <source>
        <dbReference type="ARBA" id="ARBA00005546"/>
    </source>
</evidence>
<keyword evidence="2" id="KW-0539">Nucleus</keyword>
<gene>
    <name evidence="3" type="ORF">CTEN210_03465</name>
</gene>
<dbReference type="Gene3D" id="3.30.2380.10">
    <property type="entry name" value="CGI121/TPRKB"/>
    <property type="match status" value="1"/>
</dbReference>
<protein>
    <recommendedName>
        <fullName evidence="5">EKC/KEOPS complex subunit CGI121</fullName>
    </recommendedName>
</protein>
<comment type="caution">
    <text evidence="3">The sequence shown here is derived from an EMBL/GenBank/DDBJ whole genome shotgun (WGS) entry which is preliminary data.</text>
</comment>
<keyword evidence="4" id="KW-1185">Reference proteome</keyword>